<dbReference type="PANTHER" id="PTHR36124:SF1">
    <property type="entry name" value="ER-BOUND OXYGENASE MPAB_MPAB'_RUBBER OXYGENASE CATALYTIC DOMAIN-CONTAINING PROTEIN"/>
    <property type="match status" value="1"/>
</dbReference>
<accession>A0A5B2XT41</accession>
<reference evidence="2 3" key="1">
    <citation type="submission" date="2019-09" db="EMBL/GenBank/DDBJ databases">
        <title>Goodfellowia gen. nov., a new genus of the Pseudonocardineae related to Actinoalloteichus, containing Goodfellowia coeruleoviolacea gen. nov., comb. nov. gen. nov., comb. nov.</title>
        <authorList>
            <person name="Labeda D."/>
        </authorList>
    </citation>
    <scope>NUCLEOTIDE SEQUENCE [LARGE SCALE GENOMIC DNA]</scope>
    <source>
        <strain evidence="2 3">AN110305</strain>
    </source>
</reference>
<gene>
    <name evidence="2" type="ORF">F0L68_02650</name>
</gene>
<feature type="region of interest" description="Disordered" evidence="1">
    <location>
        <begin position="277"/>
        <end position="302"/>
    </location>
</feature>
<dbReference type="Proteomes" id="UP000323454">
    <property type="component" value="Unassembled WGS sequence"/>
</dbReference>
<keyword evidence="3" id="KW-1185">Reference proteome</keyword>
<dbReference type="RefSeq" id="WP_149847777.1">
    <property type="nucleotide sequence ID" value="NZ_VUOB01000003.1"/>
</dbReference>
<dbReference type="GO" id="GO:0016491">
    <property type="term" value="F:oxidoreductase activity"/>
    <property type="evidence" value="ECO:0007669"/>
    <property type="project" value="InterPro"/>
</dbReference>
<reference evidence="2 3" key="2">
    <citation type="submission" date="2019-09" db="EMBL/GenBank/DDBJ databases">
        <authorList>
            <person name="Jin C."/>
        </authorList>
    </citation>
    <scope>NUCLEOTIDE SEQUENCE [LARGE SCALE GENOMIC DNA]</scope>
    <source>
        <strain evidence="2 3">AN110305</strain>
    </source>
</reference>
<dbReference type="InterPro" id="IPR046366">
    <property type="entry name" value="MPAB"/>
</dbReference>
<organism evidence="2 3">
    <name type="scientific">Solihabitans fulvus</name>
    <dbReference type="NCBI Taxonomy" id="1892852"/>
    <lineage>
        <taxon>Bacteria</taxon>
        <taxon>Bacillati</taxon>
        <taxon>Actinomycetota</taxon>
        <taxon>Actinomycetes</taxon>
        <taxon>Pseudonocardiales</taxon>
        <taxon>Pseudonocardiaceae</taxon>
        <taxon>Solihabitans</taxon>
    </lineage>
</organism>
<dbReference type="PANTHER" id="PTHR36124">
    <property type="match status" value="1"/>
</dbReference>
<dbReference type="OrthoDB" id="836517at2"/>
<sequence length="313" mass="36085">MTITSELRQGLRAFGGSGSRHANLRRIESLDPIRDHQEIYRISAGFEFPWDYQRSLEFALFRTYCVPTISALLAATGEFERRAQKRYDDTALLMAELAAHGYDSARGREALRVVNRMHGRYAISNEDMRYVLSTFVFDPIEWIDQFGWRRLSEHEKVAALHFYREVGNRMGIKGIPLGYAEFAELKREYERTTFRYSPTNQRIGGYTMALFCSWYPAVLRPLVASAARGLLDERMLNAFGFAEAPTWLKQAERAALRGRAAVVRQLPPRRWSRLARDSRNRTYPGYPDGYRPGDLGAPAPSTDLEDKWLRARN</sequence>
<evidence type="ECO:0000256" key="1">
    <source>
        <dbReference type="SAM" id="MobiDB-lite"/>
    </source>
</evidence>
<name>A0A5B2XT41_9PSEU</name>
<proteinExistence type="predicted"/>
<comment type="caution">
    <text evidence="2">The sequence shown here is derived from an EMBL/GenBank/DDBJ whole genome shotgun (WGS) entry which is preliminary data.</text>
</comment>
<protein>
    <submittedName>
        <fullName evidence="2">DUF2236 domain-containing protein</fullName>
    </submittedName>
</protein>
<evidence type="ECO:0000313" key="2">
    <source>
        <dbReference type="EMBL" id="KAA2266039.1"/>
    </source>
</evidence>
<dbReference type="EMBL" id="VUOB01000003">
    <property type="protein sequence ID" value="KAA2266039.1"/>
    <property type="molecule type" value="Genomic_DNA"/>
</dbReference>
<dbReference type="AlphaFoldDB" id="A0A5B2XT41"/>
<evidence type="ECO:0000313" key="3">
    <source>
        <dbReference type="Proteomes" id="UP000323454"/>
    </source>
</evidence>